<protein>
    <submittedName>
        <fullName evidence="1">Uncharacterized protein</fullName>
    </submittedName>
</protein>
<evidence type="ECO:0000313" key="2">
    <source>
        <dbReference type="Proteomes" id="UP000753802"/>
    </source>
</evidence>
<name>A0ABW9ZTY0_9BACT</name>
<gene>
    <name evidence="1" type="ORF">GWC95_01330</name>
</gene>
<dbReference type="EMBL" id="JAACJS010000002">
    <property type="protein sequence ID" value="NCI48545.1"/>
    <property type="molecule type" value="Genomic_DNA"/>
</dbReference>
<comment type="caution">
    <text evidence="1">The sequence shown here is derived from an EMBL/GenBank/DDBJ whole genome shotgun (WGS) entry which is preliminary data.</text>
</comment>
<keyword evidence="2" id="KW-1185">Reference proteome</keyword>
<dbReference type="Proteomes" id="UP000753802">
    <property type="component" value="Unassembled WGS sequence"/>
</dbReference>
<sequence length="130" mass="15281">MKKVFLLLVLFLVGVAVFVTYTFDSVFRHEDQLSIKTKEKDNSYEIRAYFHRAKTKMIQRYMDRQLGANALFENSRMDGKVTLDNNSTFYVKTRPGYVYIRMKKNENDSSALAKIKELDHGIRERLATEL</sequence>
<dbReference type="RefSeq" id="WP_161816866.1">
    <property type="nucleotide sequence ID" value="NZ_JAACJS010000002.1"/>
</dbReference>
<accession>A0ABW9ZTY0</accession>
<evidence type="ECO:0000313" key="1">
    <source>
        <dbReference type="EMBL" id="NCI48545.1"/>
    </source>
</evidence>
<reference evidence="1 2" key="1">
    <citation type="submission" date="2020-01" db="EMBL/GenBank/DDBJ databases">
        <title>Genome analysis.</title>
        <authorList>
            <person name="Wu S."/>
            <person name="Wang G."/>
        </authorList>
    </citation>
    <scope>NUCLEOTIDE SEQUENCE [LARGE SCALE GENOMIC DNA]</scope>
    <source>
        <strain evidence="1 2">SYL130</strain>
    </source>
</reference>
<proteinExistence type="predicted"/>
<organism evidence="1 2">
    <name type="scientific">Sediminibacterium roseum</name>
    <dbReference type="NCBI Taxonomy" id="1978412"/>
    <lineage>
        <taxon>Bacteria</taxon>
        <taxon>Pseudomonadati</taxon>
        <taxon>Bacteroidota</taxon>
        <taxon>Chitinophagia</taxon>
        <taxon>Chitinophagales</taxon>
        <taxon>Chitinophagaceae</taxon>
        <taxon>Sediminibacterium</taxon>
    </lineage>
</organism>